<dbReference type="Pfam" id="PF00392">
    <property type="entry name" value="GntR"/>
    <property type="match status" value="1"/>
</dbReference>
<keyword evidence="1" id="KW-0805">Transcription regulation</keyword>
<protein>
    <recommendedName>
        <fullName evidence="5">HTH gntR-type domain-containing protein</fullName>
    </recommendedName>
</protein>
<dbReference type="Gene3D" id="1.10.10.10">
    <property type="entry name" value="Winged helix-like DNA-binding domain superfamily/Winged helix DNA-binding domain"/>
    <property type="match status" value="1"/>
</dbReference>
<evidence type="ECO:0000256" key="3">
    <source>
        <dbReference type="ARBA" id="ARBA00023163"/>
    </source>
</evidence>
<dbReference type="EMBL" id="AE016958">
    <property type="protein sequence ID" value="AAS06149.1"/>
    <property type="molecule type" value="Genomic_DNA"/>
</dbReference>
<dbReference type="eggNOG" id="COG1802">
    <property type="taxonomic scope" value="Bacteria"/>
</dbReference>
<evidence type="ECO:0000256" key="1">
    <source>
        <dbReference type="ARBA" id="ARBA00023015"/>
    </source>
</evidence>
<evidence type="ECO:0000256" key="4">
    <source>
        <dbReference type="SAM" id="MobiDB-lite"/>
    </source>
</evidence>
<feature type="region of interest" description="Disordered" evidence="4">
    <location>
        <begin position="1"/>
        <end position="54"/>
    </location>
</feature>
<accession>Q73TW9</accession>
<dbReference type="SUPFAM" id="SSF48008">
    <property type="entry name" value="GntR ligand-binding domain-like"/>
    <property type="match status" value="1"/>
</dbReference>
<dbReference type="SMART" id="SM00895">
    <property type="entry name" value="FCD"/>
    <property type="match status" value="1"/>
</dbReference>
<feature type="compositionally biased region" description="Low complexity" evidence="4">
    <location>
        <begin position="30"/>
        <end position="46"/>
    </location>
</feature>
<keyword evidence="7" id="KW-1185">Reference proteome</keyword>
<sequence length="271" mass="29908">MLCGSHYGVDGLLTSPRRHRSKRKPRPAKPLKALASPVNAPMSMQPRSRRRPLRRAQLSDEVAGHLRAAIMSGALRPGTFIRLDETAAELGVSVTPVREALLKLRGEGMVQLEPHRGHVVLPLTRQDIEDIFWLQATIAKELAAAATDHITDTEIDELDRINDALAAAVGSGDAETIAGLEFGFHRVFNQASGRIKLAWFLLNAARYMPVLVYAADPQWGRAAVDNHRQLIAALRRRDTAAVIEHTVWQFTDAAARLTEMRDRTGTPSNRG</sequence>
<dbReference type="PANTHER" id="PTHR43537">
    <property type="entry name" value="TRANSCRIPTIONAL REGULATOR, GNTR FAMILY"/>
    <property type="match status" value="1"/>
</dbReference>
<dbReference type="PROSITE" id="PS50949">
    <property type="entry name" value="HTH_GNTR"/>
    <property type="match status" value="1"/>
</dbReference>
<organism evidence="6 7">
    <name type="scientific">Mycolicibacterium paratuberculosis (strain ATCC BAA-968 / K-10)</name>
    <name type="common">Mycobacterium paratuberculosis</name>
    <dbReference type="NCBI Taxonomy" id="262316"/>
    <lineage>
        <taxon>Bacteria</taxon>
        <taxon>Bacillati</taxon>
        <taxon>Actinomycetota</taxon>
        <taxon>Actinomycetes</taxon>
        <taxon>Mycobacteriales</taxon>
        <taxon>Mycobacteriaceae</taxon>
        <taxon>Mycobacterium</taxon>
        <taxon>Mycobacterium avium complex (MAC)</taxon>
    </lineage>
</organism>
<dbReference type="Pfam" id="PF07729">
    <property type="entry name" value="FCD"/>
    <property type="match status" value="1"/>
</dbReference>
<dbReference type="GO" id="GO:0003700">
    <property type="term" value="F:DNA-binding transcription factor activity"/>
    <property type="evidence" value="ECO:0007669"/>
    <property type="project" value="InterPro"/>
</dbReference>
<dbReference type="FunFam" id="1.10.10.10:FF:000472">
    <property type="entry name" value="GntR family transcriptional regulator"/>
    <property type="match status" value="1"/>
</dbReference>
<dbReference type="InterPro" id="IPR036390">
    <property type="entry name" value="WH_DNA-bd_sf"/>
</dbReference>
<evidence type="ECO:0000313" key="6">
    <source>
        <dbReference type="EMBL" id="AAS06149.1"/>
    </source>
</evidence>
<dbReference type="Gene3D" id="1.20.120.530">
    <property type="entry name" value="GntR ligand-binding domain-like"/>
    <property type="match status" value="1"/>
</dbReference>
<dbReference type="CDD" id="cd07377">
    <property type="entry name" value="WHTH_GntR"/>
    <property type="match status" value="1"/>
</dbReference>
<dbReference type="KEGG" id="mpa:MAP_3599c"/>
<evidence type="ECO:0000313" key="7">
    <source>
        <dbReference type="Proteomes" id="UP000000580"/>
    </source>
</evidence>
<dbReference type="InterPro" id="IPR008920">
    <property type="entry name" value="TF_FadR/GntR_C"/>
</dbReference>
<gene>
    <name evidence="6" type="ordered locus">MAP_3599c</name>
</gene>
<dbReference type="STRING" id="262316.MAP_3599c"/>
<reference evidence="6 7" key="1">
    <citation type="journal article" date="2005" name="Proc. Natl. Acad. Sci. U.S.A.">
        <title>The complete genome sequence of Mycobacterium avium subspecies paratuberculosis.</title>
        <authorList>
            <person name="Li L."/>
            <person name="Bannantine J.P."/>
            <person name="Zhang Q."/>
            <person name="Amonsin A."/>
            <person name="May B.J."/>
            <person name="Alt D."/>
            <person name="Banerji N."/>
            <person name="Kanjilal S."/>
            <person name="Kapur V."/>
        </authorList>
    </citation>
    <scope>NUCLEOTIDE SEQUENCE [LARGE SCALE GENOMIC DNA]</scope>
    <source>
        <strain evidence="7">ATCC BAA-968 / K-10</strain>
    </source>
</reference>
<keyword evidence="3" id="KW-0804">Transcription</keyword>
<dbReference type="HOGENOM" id="CLU_017584_5_4_11"/>
<dbReference type="AlphaFoldDB" id="Q73TW9"/>
<dbReference type="PANTHER" id="PTHR43537:SF24">
    <property type="entry name" value="GLUCONATE OPERON TRANSCRIPTIONAL REPRESSOR"/>
    <property type="match status" value="1"/>
</dbReference>
<evidence type="ECO:0000256" key="2">
    <source>
        <dbReference type="ARBA" id="ARBA00023125"/>
    </source>
</evidence>
<keyword evidence="2" id="KW-0238">DNA-binding</keyword>
<dbReference type="Proteomes" id="UP000000580">
    <property type="component" value="Chromosome"/>
</dbReference>
<dbReference type="GO" id="GO:0003677">
    <property type="term" value="F:DNA binding"/>
    <property type="evidence" value="ECO:0007669"/>
    <property type="project" value="UniProtKB-KW"/>
</dbReference>
<feature type="domain" description="HTH gntR-type" evidence="5">
    <location>
        <begin position="56"/>
        <end position="123"/>
    </location>
</feature>
<dbReference type="SUPFAM" id="SSF46785">
    <property type="entry name" value="Winged helix' DNA-binding domain"/>
    <property type="match status" value="1"/>
</dbReference>
<proteinExistence type="predicted"/>
<dbReference type="InterPro" id="IPR036388">
    <property type="entry name" value="WH-like_DNA-bd_sf"/>
</dbReference>
<evidence type="ECO:0000259" key="5">
    <source>
        <dbReference type="PROSITE" id="PS50949"/>
    </source>
</evidence>
<dbReference type="SMART" id="SM00345">
    <property type="entry name" value="HTH_GNTR"/>
    <property type="match status" value="1"/>
</dbReference>
<dbReference type="InterPro" id="IPR000524">
    <property type="entry name" value="Tscrpt_reg_HTH_GntR"/>
</dbReference>
<dbReference type="InterPro" id="IPR011711">
    <property type="entry name" value="GntR_C"/>
</dbReference>
<feature type="compositionally biased region" description="Basic residues" evidence="4">
    <location>
        <begin position="16"/>
        <end position="29"/>
    </location>
</feature>
<name>Q73TW9_MYCPA</name>